<comment type="caution">
    <text evidence="2">The sequence shown here is derived from an EMBL/GenBank/DDBJ whole genome shotgun (WGS) entry which is preliminary data.</text>
</comment>
<reference evidence="2 3" key="1">
    <citation type="submission" date="2018-05" db="EMBL/GenBank/DDBJ databases">
        <title>Genomic Encyclopedia of Type Strains, Phase IV (KMG-IV): sequencing the most valuable type-strain genomes for metagenomic binning, comparative biology and taxonomic classification.</title>
        <authorList>
            <person name="Goeker M."/>
        </authorList>
    </citation>
    <scope>NUCLEOTIDE SEQUENCE [LARGE SCALE GENOMIC DNA]</scope>
    <source>
        <strain evidence="2 3">DSM 22440</strain>
    </source>
</reference>
<evidence type="ECO:0008006" key="4">
    <source>
        <dbReference type="Google" id="ProtNLM"/>
    </source>
</evidence>
<evidence type="ECO:0000313" key="2">
    <source>
        <dbReference type="EMBL" id="PXW92925.1"/>
    </source>
</evidence>
<dbReference type="Proteomes" id="UP000247922">
    <property type="component" value="Unassembled WGS sequence"/>
</dbReference>
<dbReference type="RefSeq" id="WP_110250027.1">
    <property type="nucleotide sequence ID" value="NZ_QJJR01000001.1"/>
</dbReference>
<keyword evidence="1" id="KW-0732">Signal</keyword>
<organism evidence="2 3">
    <name type="scientific">Streptohalobacillus salinus</name>
    <dbReference type="NCBI Taxonomy" id="621096"/>
    <lineage>
        <taxon>Bacteria</taxon>
        <taxon>Bacillati</taxon>
        <taxon>Bacillota</taxon>
        <taxon>Bacilli</taxon>
        <taxon>Bacillales</taxon>
        <taxon>Bacillaceae</taxon>
        <taxon>Streptohalobacillus</taxon>
    </lineage>
</organism>
<protein>
    <recommendedName>
        <fullName evidence="4">Antigen I/II N-terminal domain-containing protein</fullName>
    </recommendedName>
</protein>
<proteinExistence type="predicted"/>
<feature type="signal peptide" evidence="1">
    <location>
        <begin position="1"/>
        <end position="21"/>
    </location>
</feature>
<evidence type="ECO:0000256" key="1">
    <source>
        <dbReference type="SAM" id="SignalP"/>
    </source>
</evidence>
<sequence length="174" mass="19392">MKKIVSLLFIVTLLLPLVACGNQTEEIVIPSSFFSEEEVEQIIEEVDGDDDAEVTINDDGDFVYQMPKAEYDEMMTELADDIDEMIEGIVSDESISSVTSIEANGDYSIFTITVDRADFEEGFEGMFVMGLGISGVFYQIFDTSSDQESVTIEYVDAETNDVYDSIVYPDALEE</sequence>
<accession>A0A2V3WF76</accession>
<keyword evidence="3" id="KW-1185">Reference proteome</keyword>
<dbReference type="EMBL" id="QJJR01000001">
    <property type="protein sequence ID" value="PXW92925.1"/>
    <property type="molecule type" value="Genomic_DNA"/>
</dbReference>
<name>A0A2V3WF76_9BACI</name>
<dbReference type="AlphaFoldDB" id="A0A2V3WF76"/>
<feature type="chain" id="PRO_5038707067" description="Antigen I/II N-terminal domain-containing protein" evidence="1">
    <location>
        <begin position="22"/>
        <end position="174"/>
    </location>
</feature>
<evidence type="ECO:0000313" key="3">
    <source>
        <dbReference type="Proteomes" id="UP000247922"/>
    </source>
</evidence>
<dbReference type="OrthoDB" id="1849839at2"/>
<gene>
    <name evidence="2" type="ORF">DES38_1013</name>
</gene>